<dbReference type="InterPro" id="IPR052509">
    <property type="entry name" value="Metal_resp_DNA-bind_regulator"/>
</dbReference>
<dbReference type="Proteomes" id="UP001206639">
    <property type="component" value="Unassembled WGS sequence"/>
</dbReference>
<evidence type="ECO:0000313" key="3">
    <source>
        <dbReference type="Proteomes" id="UP001206639"/>
    </source>
</evidence>
<dbReference type="PANTHER" id="PTHR33169:SF13">
    <property type="entry name" value="PADR-FAMILY TRANSCRIPTIONAL REGULATOR"/>
    <property type="match status" value="1"/>
</dbReference>
<proteinExistence type="predicted"/>
<dbReference type="Pfam" id="PF03551">
    <property type="entry name" value="PadR"/>
    <property type="match status" value="1"/>
</dbReference>
<sequence length="111" mass="12197">MFAILLVLHADSRHGYAIMHDVETLTEGGVTLGPATLYRSLQRLRVDGLIEELDEEVSTHAASDRRAERRRIYRITTAGRAAARAEADRLSAMVAAARRVGVLSSTNRHAS</sequence>
<reference evidence="3" key="1">
    <citation type="submission" date="2023-07" db="EMBL/GenBank/DDBJ databases">
        <authorList>
            <person name="Deng Y."/>
            <person name="Zhang Y.-Q."/>
        </authorList>
    </citation>
    <scope>NUCLEOTIDE SEQUENCE [LARGE SCALE GENOMIC DNA]</scope>
    <source>
        <strain evidence="3">CPCC 205710</strain>
    </source>
</reference>
<evidence type="ECO:0000313" key="2">
    <source>
        <dbReference type="EMBL" id="MCT7657457.1"/>
    </source>
</evidence>
<dbReference type="PANTHER" id="PTHR33169">
    <property type="entry name" value="PADR-FAMILY TRANSCRIPTIONAL REGULATOR"/>
    <property type="match status" value="1"/>
</dbReference>
<dbReference type="InterPro" id="IPR036388">
    <property type="entry name" value="WH-like_DNA-bd_sf"/>
</dbReference>
<name>A0ABT2M5B3_9MYCO</name>
<accession>A0ABT2M5B3</accession>
<evidence type="ECO:0000259" key="1">
    <source>
        <dbReference type="Pfam" id="PF03551"/>
    </source>
</evidence>
<dbReference type="SUPFAM" id="SSF46785">
    <property type="entry name" value="Winged helix' DNA-binding domain"/>
    <property type="match status" value="1"/>
</dbReference>
<feature type="domain" description="Transcription regulator PadR N-terminal" evidence="1">
    <location>
        <begin position="4"/>
        <end position="84"/>
    </location>
</feature>
<gene>
    <name evidence="2" type="ORF">N4S67_03365</name>
</gene>
<dbReference type="InterPro" id="IPR036390">
    <property type="entry name" value="WH_DNA-bd_sf"/>
</dbReference>
<comment type="caution">
    <text evidence="2">The sequence shown here is derived from an EMBL/GenBank/DDBJ whole genome shotgun (WGS) entry which is preliminary data.</text>
</comment>
<dbReference type="EMBL" id="JAODWD010000001">
    <property type="protein sequence ID" value="MCT7657457.1"/>
    <property type="molecule type" value="Genomic_DNA"/>
</dbReference>
<keyword evidence="3" id="KW-1185">Reference proteome</keyword>
<organism evidence="2 3">
    <name type="scientific">Mycobacterium deserti</name>
    <dbReference type="NCBI Taxonomy" id="2978347"/>
    <lineage>
        <taxon>Bacteria</taxon>
        <taxon>Bacillati</taxon>
        <taxon>Actinomycetota</taxon>
        <taxon>Actinomycetes</taxon>
        <taxon>Mycobacteriales</taxon>
        <taxon>Mycobacteriaceae</taxon>
        <taxon>Mycobacterium</taxon>
    </lineage>
</organism>
<dbReference type="InterPro" id="IPR005149">
    <property type="entry name" value="Tscrpt_reg_PadR_N"/>
</dbReference>
<protein>
    <submittedName>
        <fullName evidence="2">PadR family transcriptional regulator</fullName>
    </submittedName>
</protein>
<dbReference type="Gene3D" id="1.10.10.10">
    <property type="entry name" value="Winged helix-like DNA-binding domain superfamily/Winged helix DNA-binding domain"/>
    <property type="match status" value="1"/>
</dbReference>